<dbReference type="Proteomes" id="UP001164250">
    <property type="component" value="Chromosome 5"/>
</dbReference>
<reference evidence="2" key="1">
    <citation type="journal article" date="2023" name="G3 (Bethesda)">
        <title>Genome assembly and association tests identify interacting loci associated with vigor, precocity, and sex in interspecific pistachio rootstocks.</title>
        <authorList>
            <person name="Palmer W."/>
            <person name="Jacygrad E."/>
            <person name="Sagayaradj S."/>
            <person name="Cavanaugh K."/>
            <person name="Han R."/>
            <person name="Bertier L."/>
            <person name="Beede B."/>
            <person name="Kafkas S."/>
            <person name="Golino D."/>
            <person name="Preece J."/>
            <person name="Michelmore R."/>
        </authorList>
    </citation>
    <scope>NUCLEOTIDE SEQUENCE [LARGE SCALE GENOMIC DNA]</scope>
</reference>
<evidence type="ECO:0000313" key="1">
    <source>
        <dbReference type="EMBL" id="KAJ0097653.1"/>
    </source>
</evidence>
<evidence type="ECO:0000313" key="2">
    <source>
        <dbReference type="Proteomes" id="UP001164250"/>
    </source>
</evidence>
<dbReference type="EMBL" id="CM047901">
    <property type="protein sequence ID" value="KAJ0097653.1"/>
    <property type="molecule type" value="Genomic_DNA"/>
</dbReference>
<keyword evidence="2" id="KW-1185">Reference proteome</keyword>
<name>A0ACC1BFF0_9ROSI</name>
<sequence>MASKAETSFSDDSGKTNLKHSEEQDHITRQLCLRSSPAQHNSSEALDKQLVLKRIRHHKCLSKVRSTIQALVSNGSEQANTVSGYQQKWLDHDDVFSSP</sequence>
<organism evidence="1 2">
    <name type="scientific">Pistacia atlantica</name>
    <dbReference type="NCBI Taxonomy" id="434234"/>
    <lineage>
        <taxon>Eukaryota</taxon>
        <taxon>Viridiplantae</taxon>
        <taxon>Streptophyta</taxon>
        <taxon>Embryophyta</taxon>
        <taxon>Tracheophyta</taxon>
        <taxon>Spermatophyta</taxon>
        <taxon>Magnoliopsida</taxon>
        <taxon>eudicotyledons</taxon>
        <taxon>Gunneridae</taxon>
        <taxon>Pentapetalae</taxon>
        <taxon>rosids</taxon>
        <taxon>malvids</taxon>
        <taxon>Sapindales</taxon>
        <taxon>Anacardiaceae</taxon>
        <taxon>Pistacia</taxon>
    </lineage>
</organism>
<gene>
    <name evidence="1" type="ORF">Patl1_28815</name>
</gene>
<accession>A0ACC1BFF0</accession>
<proteinExistence type="predicted"/>
<protein>
    <submittedName>
        <fullName evidence="1">Uncharacterized protein</fullName>
    </submittedName>
</protein>
<comment type="caution">
    <text evidence="1">The sequence shown here is derived from an EMBL/GenBank/DDBJ whole genome shotgun (WGS) entry which is preliminary data.</text>
</comment>